<feature type="region of interest" description="Disordered" evidence="1">
    <location>
        <begin position="1"/>
        <end position="36"/>
    </location>
</feature>
<organism evidence="2 3">
    <name type="scientific">Coptis chinensis</name>
    <dbReference type="NCBI Taxonomy" id="261450"/>
    <lineage>
        <taxon>Eukaryota</taxon>
        <taxon>Viridiplantae</taxon>
        <taxon>Streptophyta</taxon>
        <taxon>Embryophyta</taxon>
        <taxon>Tracheophyta</taxon>
        <taxon>Spermatophyta</taxon>
        <taxon>Magnoliopsida</taxon>
        <taxon>Ranunculales</taxon>
        <taxon>Ranunculaceae</taxon>
        <taxon>Coptidoideae</taxon>
        <taxon>Coptis</taxon>
    </lineage>
</organism>
<accession>A0A835GVM9</accession>
<evidence type="ECO:0000313" key="2">
    <source>
        <dbReference type="EMBL" id="KAF9588380.1"/>
    </source>
</evidence>
<feature type="compositionally biased region" description="Low complexity" evidence="1">
    <location>
        <begin position="167"/>
        <end position="195"/>
    </location>
</feature>
<feature type="compositionally biased region" description="Polar residues" evidence="1">
    <location>
        <begin position="196"/>
        <end position="216"/>
    </location>
</feature>
<feature type="compositionally biased region" description="Low complexity" evidence="1">
    <location>
        <begin position="1"/>
        <end position="15"/>
    </location>
</feature>
<comment type="caution">
    <text evidence="2">The sequence shown here is derived from an EMBL/GenBank/DDBJ whole genome shotgun (WGS) entry which is preliminary data.</text>
</comment>
<evidence type="ECO:0000256" key="1">
    <source>
        <dbReference type="SAM" id="MobiDB-lite"/>
    </source>
</evidence>
<dbReference type="EMBL" id="JADFTS010000009">
    <property type="protein sequence ID" value="KAF9588380.1"/>
    <property type="molecule type" value="Genomic_DNA"/>
</dbReference>
<feature type="compositionally biased region" description="Low complexity" evidence="1">
    <location>
        <begin position="26"/>
        <end position="36"/>
    </location>
</feature>
<name>A0A835GVM9_9MAGN</name>
<dbReference type="Proteomes" id="UP000631114">
    <property type="component" value="Unassembled WGS sequence"/>
</dbReference>
<sequence length="237" mass="25961">MLTNTATATGNIGARNNKEWVRRNNRSNNNNSTSTANVVSGVNAQARATNVIPVPAAILRETQGINRITSVPTPISVDPVLCVDLNAQLGNFEPQRLSDIVELEAFSEAQNAHTAEESNQYTTEKEVFHEMNVDDQLRRDDEIDNTENDEVFTDLILKVQASTSKTNGKQQQSSKKPPPNGKKGQQKQSQSKNGNASPQSSNISSDSTNKHTQSQGHRTRSSSRDPTKKRGPNPLTK</sequence>
<proteinExistence type="predicted"/>
<dbReference type="AlphaFoldDB" id="A0A835GVM9"/>
<reference evidence="2 3" key="1">
    <citation type="submission" date="2020-10" db="EMBL/GenBank/DDBJ databases">
        <title>The Coptis chinensis genome and diversification of protoberbering-type alkaloids.</title>
        <authorList>
            <person name="Wang B."/>
            <person name="Shu S."/>
            <person name="Song C."/>
            <person name="Liu Y."/>
        </authorList>
    </citation>
    <scope>NUCLEOTIDE SEQUENCE [LARGE SCALE GENOMIC DNA]</scope>
    <source>
        <strain evidence="2">HL-2020</strain>
        <tissue evidence="2">Leaf</tissue>
    </source>
</reference>
<feature type="region of interest" description="Disordered" evidence="1">
    <location>
        <begin position="162"/>
        <end position="237"/>
    </location>
</feature>
<keyword evidence="3" id="KW-1185">Reference proteome</keyword>
<evidence type="ECO:0000313" key="3">
    <source>
        <dbReference type="Proteomes" id="UP000631114"/>
    </source>
</evidence>
<gene>
    <name evidence="2" type="ORF">IFM89_009395</name>
</gene>
<protein>
    <submittedName>
        <fullName evidence="2">Uncharacterized protein</fullName>
    </submittedName>
</protein>